<dbReference type="InterPro" id="IPR026992">
    <property type="entry name" value="DIOX_N"/>
</dbReference>
<dbReference type="AlphaFoldDB" id="A0AAD5GGD7"/>
<dbReference type="Proteomes" id="UP001206925">
    <property type="component" value="Unassembled WGS sequence"/>
</dbReference>
<gene>
    <name evidence="5" type="ORF">M8C21_011799</name>
</gene>
<evidence type="ECO:0000313" key="5">
    <source>
        <dbReference type="EMBL" id="KAI7741565.1"/>
    </source>
</evidence>
<dbReference type="Gene3D" id="2.60.120.330">
    <property type="entry name" value="B-lactam Antibiotic, Isopenicillin N Synthase, Chain"/>
    <property type="match status" value="5"/>
</dbReference>
<evidence type="ECO:0000256" key="1">
    <source>
        <dbReference type="ARBA" id="ARBA00008056"/>
    </source>
</evidence>
<keyword evidence="6" id="KW-1185">Reference proteome</keyword>
<protein>
    <recommendedName>
        <fullName evidence="4">Fe2OG dioxygenase domain-containing protein</fullName>
    </recommendedName>
</protein>
<sequence>VINHGVSKDLIDDTMEVVKDFFNMPEEDKEKLYSPDPMKSCRLSTSEIVRKYSLQVRELSLRMLELIREEMGLEPGYFGEELTGDQLLTINHYPRCPDPSLTLGVPKHADPNLITLLLQGIINGLQVFKDGQWFGVEPLPHAFVVNIGHQLQSCRSETMANLVSTWSKTTQNLPENYIFPVDQRPGSVEIPSCQNIPLIDLSASKSQTVQEILHACQEFGFFQVINHGVSLDLIDETMEVVKEFFNMAEEDKEKYYSIDPIKKCKVYTSGYDYVNEEIHFWRDNLRHPCHPLDEWVHLWPERPTNYRDIVGKYSLEVRKLSLRLLELIREGLGLEPGFFGEELTGGQLLSINHYPRCPDPSLTLGLSKHADADLITVLFQGSVNGLQVFKDGQWLGVEPLPHAFVVNIGHQLQIISNGKLRSVEHRAVTNSREDRTTIVRLGLREGYYNEVSQEHSMAINRYPPCPDPSLAMGIAGHNDPNLITFLQQDHYGLQILKDGKWMGVAPIPNAFVVNLGYQFHVRSKSISNTKFNFVPKDYIMPPERRAGDFVTVCNEIPVINLQGDRSEIVGQIIKACQEFGVFQVTNHGVSYKMMEDMMALYDEFFNLPVEDKLGIYSEKPRKGCTLYTSGLEYAKEDVHYWKDTLKHSCYPIQEHSPSWPDKPARYKEEVAKYVVEVRKMGFKILDLIGEGLGLREAKIVSRTSIVTFFGPNYELPTVVEPAKELVTSSNPQMFKAYRYNEFIANYLALAYNSIPGSRNRYALDPYRL</sequence>
<dbReference type="InterPro" id="IPR005123">
    <property type="entry name" value="Oxoglu/Fe-dep_dioxygenase_dom"/>
</dbReference>
<organism evidence="5 6">
    <name type="scientific">Ambrosia artemisiifolia</name>
    <name type="common">Common ragweed</name>
    <dbReference type="NCBI Taxonomy" id="4212"/>
    <lineage>
        <taxon>Eukaryota</taxon>
        <taxon>Viridiplantae</taxon>
        <taxon>Streptophyta</taxon>
        <taxon>Embryophyta</taxon>
        <taxon>Tracheophyta</taxon>
        <taxon>Spermatophyta</taxon>
        <taxon>Magnoliopsida</taxon>
        <taxon>eudicotyledons</taxon>
        <taxon>Gunneridae</taxon>
        <taxon>Pentapetalae</taxon>
        <taxon>asterids</taxon>
        <taxon>campanulids</taxon>
        <taxon>Asterales</taxon>
        <taxon>Asteraceae</taxon>
        <taxon>Asteroideae</taxon>
        <taxon>Heliantheae alliance</taxon>
        <taxon>Heliantheae</taxon>
        <taxon>Ambrosia</taxon>
    </lineage>
</organism>
<keyword evidence="2" id="KW-0479">Metal-binding</keyword>
<dbReference type="EMBL" id="JAMZMK010008170">
    <property type="protein sequence ID" value="KAI7741565.1"/>
    <property type="molecule type" value="Genomic_DNA"/>
</dbReference>
<dbReference type="InterPro" id="IPR027443">
    <property type="entry name" value="IPNS-like_sf"/>
</dbReference>
<feature type="domain" description="Fe2OG dioxygenase" evidence="4">
    <location>
        <begin position="83"/>
        <end position="265"/>
    </location>
</feature>
<dbReference type="GO" id="GO:0016705">
    <property type="term" value="F:oxidoreductase activity, acting on paired donors, with incorporation or reduction of molecular oxygen"/>
    <property type="evidence" value="ECO:0007669"/>
    <property type="project" value="UniProtKB-ARBA"/>
</dbReference>
<feature type="domain" description="Fe2OG dioxygenase" evidence="4">
    <location>
        <begin position="453"/>
        <end position="633"/>
    </location>
</feature>
<keyword evidence="3" id="KW-0408">Iron</keyword>
<evidence type="ECO:0000313" key="6">
    <source>
        <dbReference type="Proteomes" id="UP001206925"/>
    </source>
</evidence>
<accession>A0AAD5GGD7</accession>
<dbReference type="GO" id="GO:0046872">
    <property type="term" value="F:metal ion binding"/>
    <property type="evidence" value="ECO:0007669"/>
    <property type="project" value="UniProtKB-KW"/>
</dbReference>
<dbReference type="InterPro" id="IPR044861">
    <property type="entry name" value="IPNS-like_FE2OG_OXY"/>
</dbReference>
<proteinExistence type="inferred from homology"/>
<dbReference type="InterPro" id="IPR050295">
    <property type="entry name" value="Plant_2OG-oxidoreductases"/>
</dbReference>
<reference evidence="5" key="1">
    <citation type="submission" date="2022-06" db="EMBL/GenBank/DDBJ databases">
        <title>Uncovering the hologenomic basis of an extraordinary plant invasion.</title>
        <authorList>
            <person name="Bieker V.C."/>
            <person name="Martin M.D."/>
            <person name="Gilbert T."/>
            <person name="Hodgins K."/>
            <person name="Battlay P."/>
            <person name="Petersen B."/>
            <person name="Wilson J."/>
        </authorList>
    </citation>
    <scope>NUCLEOTIDE SEQUENCE</scope>
    <source>
        <strain evidence="5">AA19_3_7</strain>
        <tissue evidence="5">Leaf</tissue>
    </source>
</reference>
<dbReference type="PROSITE" id="PS51471">
    <property type="entry name" value="FE2OG_OXY"/>
    <property type="match status" value="3"/>
</dbReference>
<dbReference type="Pfam" id="PF14226">
    <property type="entry name" value="DIOX_N"/>
    <property type="match status" value="3"/>
</dbReference>
<evidence type="ECO:0000259" key="4">
    <source>
        <dbReference type="PROSITE" id="PS51471"/>
    </source>
</evidence>
<dbReference type="SUPFAM" id="SSF51197">
    <property type="entry name" value="Clavaminate synthase-like"/>
    <property type="match status" value="4"/>
</dbReference>
<feature type="non-terminal residue" evidence="5">
    <location>
        <position position="768"/>
    </location>
</feature>
<comment type="similarity">
    <text evidence="1">Belongs to the iron/ascorbate-dependent oxidoreductase family.</text>
</comment>
<comment type="caution">
    <text evidence="5">The sequence shown here is derived from an EMBL/GenBank/DDBJ whole genome shotgun (WGS) entry which is preliminary data.</text>
</comment>
<name>A0AAD5GGD7_AMBAR</name>
<feature type="domain" description="Fe2OG dioxygenase" evidence="4">
    <location>
        <begin position="344"/>
        <end position="445"/>
    </location>
</feature>
<evidence type="ECO:0000256" key="3">
    <source>
        <dbReference type="ARBA" id="ARBA00023004"/>
    </source>
</evidence>
<dbReference type="PANTHER" id="PTHR47991">
    <property type="entry name" value="OXOGLUTARATE/IRON-DEPENDENT DIOXYGENASE"/>
    <property type="match status" value="1"/>
</dbReference>
<evidence type="ECO:0000256" key="2">
    <source>
        <dbReference type="ARBA" id="ARBA00022723"/>
    </source>
</evidence>
<dbReference type="Pfam" id="PF03171">
    <property type="entry name" value="2OG-FeII_Oxy"/>
    <property type="match status" value="3"/>
</dbReference>